<gene>
    <name evidence="2" type="ORF">ACFSJ0_09635</name>
</gene>
<organism evidence="2 3">
    <name type="scientific">Nonomuraea guangzhouensis</name>
    <dbReference type="NCBI Taxonomy" id="1291555"/>
    <lineage>
        <taxon>Bacteria</taxon>
        <taxon>Bacillati</taxon>
        <taxon>Actinomycetota</taxon>
        <taxon>Actinomycetes</taxon>
        <taxon>Streptosporangiales</taxon>
        <taxon>Streptosporangiaceae</taxon>
        <taxon>Nonomuraea</taxon>
    </lineage>
</organism>
<name>A0ABW4G3F9_9ACTN</name>
<proteinExistence type="predicted"/>
<comment type="caution">
    <text evidence="2">The sequence shown here is derived from an EMBL/GenBank/DDBJ whole genome shotgun (WGS) entry which is preliminary data.</text>
</comment>
<evidence type="ECO:0000313" key="3">
    <source>
        <dbReference type="Proteomes" id="UP001597097"/>
    </source>
</evidence>
<dbReference type="Proteomes" id="UP001597097">
    <property type="component" value="Unassembled WGS sequence"/>
</dbReference>
<reference evidence="3" key="1">
    <citation type="journal article" date="2019" name="Int. J. Syst. Evol. Microbiol.">
        <title>The Global Catalogue of Microorganisms (GCM) 10K type strain sequencing project: providing services to taxonomists for standard genome sequencing and annotation.</title>
        <authorList>
            <consortium name="The Broad Institute Genomics Platform"/>
            <consortium name="The Broad Institute Genome Sequencing Center for Infectious Disease"/>
            <person name="Wu L."/>
            <person name="Ma J."/>
        </authorList>
    </citation>
    <scope>NUCLEOTIDE SEQUENCE [LARGE SCALE GENOMIC DNA]</scope>
    <source>
        <strain evidence="3">CGMCC 1.15399</strain>
    </source>
</reference>
<dbReference type="EMBL" id="JBHUCM010000008">
    <property type="protein sequence ID" value="MFD1537295.1"/>
    <property type="molecule type" value="Genomic_DNA"/>
</dbReference>
<accession>A0ABW4G3F9</accession>
<keyword evidence="3" id="KW-1185">Reference proteome</keyword>
<feature type="region of interest" description="Disordered" evidence="1">
    <location>
        <begin position="1"/>
        <end position="28"/>
    </location>
</feature>
<feature type="compositionally biased region" description="Basic and acidic residues" evidence="1">
    <location>
        <begin position="7"/>
        <end position="28"/>
    </location>
</feature>
<protein>
    <submittedName>
        <fullName evidence="2">Uncharacterized protein</fullName>
    </submittedName>
</protein>
<evidence type="ECO:0000313" key="2">
    <source>
        <dbReference type="EMBL" id="MFD1537295.1"/>
    </source>
</evidence>
<dbReference type="RefSeq" id="WP_219528766.1">
    <property type="nucleotide sequence ID" value="NZ_JAHKRM010000005.1"/>
</dbReference>
<evidence type="ECO:0000256" key="1">
    <source>
        <dbReference type="SAM" id="MobiDB-lite"/>
    </source>
</evidence>
<sequence>MSEEANENPRKERRFACQEGHNDTRESDHPYQRVCVAVLDYQDDRINTWKIWDLYECGDYALYNWYRHGWIRNNQSGWEPAWYIHPC</sequence>